<dbReference type="GO" id="GO:0020037">
    <property type="term" value="F:heme binding"/>
    <property type="evidence" value="ECO:0007669"/>
    <property type="project" value="InterPro"/>
</dbReference>
<gene>
    <name evidence="1" type="primary">c10I</name>
</gene>
<dbReference type="SUPFAM" id="SSF140959">
    <property type="entry name" value="Indolic compounds 2,3-dioxygenase-like"/>
    <property type="match status" value="1"/>
</dbReference>
<sequence length="501" mass="54587">MTTQESHACPVPVLGVSAGTPAGCPEAGSHRNELGAIAPSYDHLHRIDLLAAAKEKFLTEPGSYASTVRAVLQASEVNLLNLARLTGRAREAVETRDFATAARLVHWSMGFHRLLRGLGSVCQEAQSLYGSTARPGTRLVDLAETTGYESYVDELRAFDDEVRCSLLVSDPPTVRTTIATAGIDDALYRLLHGIRICSHDITKWESDLSGVPLPLEGDLNEILCTELLAEAVTATELTPTTLHGEFVALHQIPEILAAESNDHLEQAVRDVRSGALSRAAAHLAVCNAVLGPMVEAQRVMAELLSTGDYHGFRENLGPASGTHSLAIKQHMFKDLFKHFWHDVAKWLTGDGEGSLEGATLALDADRHADAESWLRHQVLHQAFRLHHTYQEWRHEHLHMPRNCLGSGGTKSMIGVSDGPAAVYKMRDAANAQHALSAVHRARGVRLTSRVDGSPLAALLTDPASVDSELMRIVGEVTREYFPEVQEQSYQQFTTGAPERTP</sequence>
<dbReference type="EMBL" id="KY379149">
    <property type="protein sequence ID" value="ARK19483.1"/>
    <property type="molecule type" value="Genomic_DNA"/>
</dbReference>
<keyword evidence="1" id="KW-0560">Oxidoreductase</keyword>
<evidence type="ECO:0000313" key="1">
    <source>
        <dbReference type="EMBL" id="ARK19483.1"/>
    </source>
</evidence>
<reference evidence="1" key="1">
    <citation type="journal article" date="2017" name="ACS Chem. Biol.">
        <title>Unified Biosynthetic Origin of the Benzodipyrrole Subunits in CC-1065.</title>
        <authorList>
            <person name="Wu S."/>
            <person name="Jian X.H."/>
            <person name="Yuan H."/>
            <person name="Jin W.B."/>
            <person name="Yin Y."/>
            <person name="Wang L.Y."/>
            <person name="Zhao J."/>
            <person name="Tang G.L."/>
        </authorList>
    </citation>
    <scope>NUCLEOTIDE SEQUENCE</scope>
    <source>
        <strain evidence="1">NRRL 11183</strain>
    </source>
</reference>
<accession>A0A1W6EUT5</accession>
<dbReference type="GO" id="GO:0051213">
    <property type="term" value="F:dioxygenase activity"/>
    <property type="evidence" value="ECO:0007669"/>
    <property type="project" value="UniProtKB-KW"/>
</dbReference>
<organism evidence="1">
    <name type="scientific">Streptomyces zelensis</name>
    <dbReference type="NCBI Taxonomy" id="1981977"/>
    <lineage>
        <taxon>Bacteria</taxon>
        <taxon>Bacillati</taxon>
        <taxon>Actinomycetota</taxon>
        <taxon>Actinomycetes</taxon>
        <taxon>Kitasatosporales</taxon>
        <taxon>Streptomycetaceae</taxon>
        <taxon>Streptomyces</taxon>
    </lineage>
</organism>
<keyword evidence="1" id="KW-0223">Dioxygenase</keyword>
<dbReference type="AlphaFoldDB" id="A0A1W6EUT5"/>
<dbReference type="GO" id="GO:0019441">
    <property type="term" value="P:L-tryptophan catabolic process to kynurenine"/>
    <property type="evidence" value="ECO:0007669"/>
    <property type="project" value="InterPro"/>
</dbReference>
<name>A0A1W6EUT5_9ACTN</name>
<dbReference type="GO" id="GO:0046872">
    <property type="term" value="F:metal ion binding"/>
    <property type="evidence" value="ECO:0007669"/>
    <property type="project" value="InterPro"/>
</dbReference>
<protein>
    <submittedName>
        <fullName evidence="1">Dioxygenase</fullName>
    </submittedName>
</protein>
<dbReference type="Gene3D" id="1.20.58.480">
    <property type="match status" value="1"/>
</dbReference>
<dbReference type="InterPro" id="IPR037217">
    <property type="entry name" value="Trp/Indoleamine_2_3_dOase-like"/>
</dbReference>
<proteinExistence type="predicted"/>